<reference evidence="1" key="1">
    <citation type="submission" date="2009-05" db="EMBL/GenBank/DDBJ databases">
        <title>Molecular cloning and nucleotide sequence analysis of genes from Tityus discrepans cDNA library.</title>
        <authorList>
            <person name="D'Suze G."/>
            <person name="Schwartz E.F."/>
            <person name="Garcia B.I."/>
            <person name="Sevcik C."/>
            <person name="Possani L.D."/>
        </authorList>
    </citation>
    <scope>NUCLEOTIDE SEQUENCE</scope>
    <source>
        <tissue evidence="1">Venom gland</tissue>
    </source>
</reference>
<dbReference type="EMBL" id="FN392249">
    <property type="protein sequence ID" value="CAY61868.1"/>
    <property type="molecule type" value="mRNA"/>
</dbReference>
<feature type="non-terminal residue" evidence="1">
    <location>
        <position position="54"/>
    </location>
</feature>
<feature type="non-terminal residue" evidence="1">
    <location>
        <position position="1"/>
    </location>
</feature>
<proteinExistence type="evidence at transcript level"/>
<protein>
    <submittedName>
        <fullName evidence="1">Uncharacterized protein</fullName>
    </submittedName>
</protein>
<dbReference type="AlphaFoldDB" id="C9X4H1"/>
<sequence>MGVKWEVKMGWFIKNGEGSVEEIIKDLNLQLTLRFAGLWGRGGDDGLFFYNCSL</sequence>
<organism evidence="1">
    <name type="scientific">Tityus discrepans</name>
    <name type="common">Venezuelan scorpion</name>
    <dbReference type="NCBI Taxonomy" id="57059"/>
    <lineage>
        <taxon>Eukaryota</taxon>
        <taxon>Metazoa</taxon>
        <taxon>Ecdysozoa</taxon>
        <taxon>Arthropoda</taxon>
        <taxon>Chelicerata</taxon>
        <taxon>Arachnida</taxon>
        <taxon>Scorpiones</taxon>
        <taxon>Buthida</taxon>
        <taxon>Buthoidea</taxon>
        <taxon>Buthidae</taxon>
        <taxon>Tityus</taxon>
    </lineage>
</organism>
<evidence type="ECO:0000313" key="1">
    <source>
        <dbReference type="EMBL" id="CAY61868.1"/>
    </source>
</evidence>
<name>C9X4H1_TITDI</name>
<accession>C9X4H1</accession>